<dbReference type="STRING" id="235985.SAMN05414137_120194"/>
<evidence type="ECO:0000313" key="1">
    <source>
        <dbReference type="EMBL" id="SEM21439.1"/>
    </source>
</evidence>
<dbReference type="Proteomes" id="UP000183015">
    <property type="component" value="Unassembled WGS sequence"/>
</dbReference>
<evidence type="ECO:0000313" key="2">
    <source>
        <dbReference type="Proteomes" id="UP000183015"/>
    </source>
</evidence>
<keyword evidence="2" id="KW-1185">Reference proteome</keyword>
<dbReference type="eggNOG" id="ENOG5032N87">
    <property type="taxonomic scope" value="Bacteria"/>
</dbReference>
<sequence length="114" mass="12436">MPIKKLYLDYMTPSEKLPRLIPTGHCWCGCGTQTGIGSFFARGHDKVAEAALIAVQYGGSVPQFLHAHGYGPQHSVTHDAVEKTDWTTCTHCDYTGAPASVANHTRKYHLDHAG</sequence>
<accession>A0A1H7WK81</accession>
<organism evidence="1 2">
    <name type="scientific">Streptacidiphilus jiangxiensis</name>
    <dbReference type="NCBI Taxonomy" id="235985"/>
    <lineage>
        <taxon>Bacteria</taxon>
        <taxon>Bacillati</taxon>
        <taxon>Actinomycetota</taxon>
        <taxon>Actinomycetes</taxon>
        <taxon>Kitasatosporales</taxon>
        <taxon>Streptomycetaceae</taxon>
        <taxon>Streptacidiphilus</taxon>
    </lineage>
</organism>
<name>A0A1H7WK81_STRJI</name>
<reference evidence="2" key="1">
    <citation type="submission" date="2016-10" db="EMBL/GenBank/DDBJ databases">
        <authorList>
            <person name="Varghese N."/>
        </authorList>
    </citation>
    <scope>NUCLEOTIDE SEQUENCE [LARGE SCALE GENOMIC DNA]</scope>
    <source>
        <strain evidence="2">DSM 45096 / BCRC 16803 / CGMCC 4.1857 / CIP 109030 / JCM 12277 / KCTC 19219 / NBRC 100920 / 33214</strain>
    </source>
</reference>
<gene>
    <name evidence="1" type="ORF">SAMN05414137_120194</name>
</gene>
<proteinExistence type="predicted"/>
<dbReference type="AlphaFoldDB" id="A0A1H7WK81"/>
<dbReference type="EMBL" id="FOAZ01000020">
    <property type="protein sequence ID" value="SEM21439.1"/>
    <property type="molecule type" value="Genomic_DNA"/>
</dbReference>
<protein>
    <submittedName>
        <fullName evidence="1">Uncharacterized protein</fullName>
    </submittedName>
</protein>